<comment type="caution">
    <text evidence="1">The sequence shown here is derived from an EMBL/GenBank/DDBJ whole genome shotgun (WGS) entry which is preliminary data.</text>
</comment>
<accession>H8FXT6</accession>
<evidence type="ECO:0000313" key="1">
    <source>
        <dbReference type="EMBL" id="CCG43174.1"/>
    </source>
</evidence>
<reference evidence="1 2" key="1">
    <citation type="journal article" date="2012" name="J. Bacteriol.">
        <title>Draft Genome Sequence of the Purple Photosynthetic Bacterium Phaeospirillum molischianum DSM120, a Particularly Versatile Bacterium.</title>
        <authorList>
            <person name="Duquesne K."/>
            <person name="Prima V."/>
            <person name="Ji B."/>
            <person name="Rouy Z."/>
            <person name="Medigue C."/>
            <person name="Talla E."/>
            <person name="Sturgis J.N."/>
        </authorList>
    </citation>
    <scope>NUCLEOTIDE SEQUENCE [LARGE SCALE GENOMIC DNA]</scope>
    <source>
        <strain evidence="2">DSM120</strain>
    </source>
</reference>
<proteinExistence type="predicted"/>
<keyword evidence="2" id="KW-1185">Reference proteome</keyword>
<gene>
    <name evidence="1" type="ORF">PHAMO_580080</name>
</gene>
<sequence>MKCQKRSGAVILSCFLLWCGGFWIAGYFSSGHAAEDTPQAALIRFFDVYPSVRGSGVSWGKEPDRLATVLSRALHDLLTKASKAEGDVGRLRPDEPWGVEGDLWTSLFEGADRSHIGSCKITGKQALCEVSLTNDEAPATTWTDVFVLTRTGGNWAVDDVRWGGDWEFMHKGTLRDLLSYEIKRAAEIASGVHLIDGAAKAHHK</sequence>
<name>H8FXT6_MAGML</name>
<protein>
    <recommendedName>
        <fullName evidence="3">DUF3828 domain-containing protein</fullName>
    </recommendedName>
</protein>
<organism evidence="1 2">
    <name type="scientific">Magnetospirillum molischianum DSM 120</name>
    <dbReference type="NCBI Taxonomy" id="1150626"/>
    <lineage>
        <taxon>Bacteria</taxon>
        <taxon>Pseudomonadati</taxon>
        <taxon>Pseudomonadota</taxon>
        <taxon>Alphaproteobacteria</taxon>
        <taxon>Rhodospirillales</taxon>
        <taxon>Rhodospirillaceae</taxon>
        <taxon>Magnetospirillum</taxon>
    </lineage>
</organism>
<dbReference type="eggNOG" id="ENOG5033IVV">
    <property type="taxonomic scope" value="Bacteria"/>
</dbReference>
<dbReference type="STRING" id="1150626.PHAMO_580080"/>
<dbReference type="OrthoDB" id="6076941at2"/>
<evidence type="ECO:0000313" key="2">
    <source>
        <dbReference type="Proteomes" id="UP000004169"/>
    </source>
</evidence>
<dbReference type="EMBL" id="CAHP01000054">
    <property type="protein sequence ID" value="CCG43174.1"/>
    <property type="molecule type" value="Genomic_DNA"/>
</dbReference>
<dbReference type="AlphaFoldDB" id="H8FXT6"/>
<evidence type="ECO:0008006" key="3">
    <source>
        <dbReference type="Google" id="ProtNLM"/>
    </source>
</evidence>
<dbReference type="RefSeq" id="WP_002731205.1">
    <property type="nucleotide sequence ID" value="NZ_CAHP01000054.1"/>
</dbReference>
<dbReference type="Proteomes" id="UP000004169">
    <property type="component" value="Unassembled WGS sequence"/>
</dbReference>